<feature type="region of interest" description="Disordered" evidence="1">
    <location>
        <begin position="80"/>
        <end position="114"/>
    </location>
</feature>
<organism evidence="2 3">
    <name type="scientific">Oryza sativa subsp. japonica</name>
    <name type="common">Rice</name>
    <dbReference type="NCBI Taxonomy" id="39947"/>
    <lineage>
        <taxon>Eukaryota</taxon>
        <taxon>Viridiplantae</taxon>
        <taxon>Streptophyta</taxon>
        <taxon>Embryophyta</taxon>
        <taxon>Tracheophyta</taxon>
        <taxon>Spermatophyta</taxon>
        <taxon>Magnoliopsida</taxon>
        <taxon>Liliopsida</taxon>
        <taxon>Poales</taxon>
        <taxon>Poaceae</taxon>
        <taxon>BOP clade</taxon>
        <taxon>Oryzoideae</taxon>
        <taxon>Oryzeae</taxon>
        <taxon>Oryzinae</taxon>
        <taxon>Oryza</taxon>
        <taxon>Oryza sativa</taxon>
    </lineage>
</organism>
<accession>A0A0P0Y2U1</accession>
<evidence type="ECO:0000256" key="1">
    <source>
        <dbReference type="SAM" id="MobiDB-lite"/>
    </source>
</evidence>
<keyword evidence="3" id="KW-1185">Reference proteome</keyword>
<evidence type="ECO:0000313" key="3">
    <source>
        <dbReference type="Proteomes" id="UP000059680"/>
    </source>
</evidence>
<gene>
    <name evidence="2" type="ordered locus">Os11g0530000</name>
    <name evidence="2" type="ORF">OSNPB_110530000</name>
</gene>
<sequence length="132" mass="13818">MRICRRIRTRDGPTVAVVTRPLPSSPGLLLPPSPLCTRGQAQEGCRCHQIRAEDGPATTAVAPRLLLLPPDLQGARWGRANTAESGWGTGSLRGTTATRTIDVPPPPPSARGTAAALAIDTPPSWGRMGEGP</sequence>
<proteinExistence type="predicted"/>
<reference evidence="3" key="1">
    <citation type="journal article" date="2005" name="Nature">
        <title>The map-based sequence of the rice genome.</title>
        <authorList>
            <consortium name="International rice genome sequencing project (IRGSP)"/>
            <person name="Matsumoto T."/>
            <person name="Wu J."/>
            <person name="Kanamori H."/>
            <person name="Katayose Y."/>
            <person name="Fujisawa M."/>
            <person name="Namiki N."/>
            <person name="Mizuno H."/>
            <person name="Yamamoto K."/>
            <person name="Antonio B.A."/>
            <person name="Baba T."/>
            <person name="Sakata K."/>
            <person name="Nagamura Y."/>
            <person name="Aoki H."/>
            <person name="Arikawa K."/>
            <person name="Arita K."/>
            <person name="Bito T."/>
            <person name="Chiden Y."/>
            <person name="Fujitsuka N."/>
            <person name="Fukunaka R."/>
            <person name="Hamada M."/>
            <person name="Harada C."/>
            <person name="Hayashi A."/>
            <person name="Hijishita S."/>
            <person name="Honda M."/>
            <person name="Hosokawa S."/>
            <person name="Ichikawa Y."/>
            <person name="Idonuma A."/>
            <person name="Iijima M."/>
            <person name="Ikeda M."/>
            <person name="Ikeno M."/>
            <person name="Ito K."/>
            <person name="Ito S."/>
            <person name="Ito T."/>
            <person name="Ito Y."/>
            <person name="Ito Y."/>
            <person name="Iwabuchi A."/>
            <person name="Kamiya K."/>
            <person name="Karasawa W."/>
            <person name="Kurita K."/>
            <person name="Katagiri S."/>
            <person name="Kikuta A."/>
            <person name="Kobayashi H."/>
            <person name="Kobayashi N."/>
            <person name="Machita K."/>
            <person name="Maehara T."/>
            <person name="Masukawa M."/>
            <person name="Mizubayashi T."/>
            <person name="Mukai Y."/>
            <person name="Nagasaki H."/>
            <person name="Nagata Y."/>
            <person name="Naito S."/>
            <person name="Nakashima M."/>
            <person name="Nakama Y."/>
            <person name="Nakamichi Y."/>
            <person name="Nakamura M."/>
            <person name="Meguro A."/>
            <person name="Negishi M."/>
            <person name="Ohta I."/>
            <person name="Ohta T."/>
            <person name="Okamoto M."/>
            <person name="Ono N."/>
            <person name="Saji S."/>
            <person name="Sakaguchi M."/>
            <person name="Sakai K."/>
            <person name="Shibata M."/>
            <person name="Shimokawa T."/>
            <person name="Song J."/>
            <person name="Takazaki Y."/>
            <person name="Terasawa K."/>
            <person name="Tsugane M."/>
            <person name="Tsuji K."/>
            <person name="Ueda S."/>
            <person name="Waki K."/>
            <person name="Yamagata H."/>
            <person name="Yamamoto M."/>
            <person name="Yamamoto S."/>
            <person name="Yamane H."/>
            <person name="Yoshiki S."/>
            <person name="Yoshihara R."/>
            <person name="Yukawa K."/>
            <person name="Zhong H."/>
            <person name="Yano M."/>
            <person name="Yuan Q."/>
            <person name="Ouyang S."/>
            <person name="Liu J."/>
            <person name="Jones K.M."/>
            <person name="Gansberger K."/>
            <person name="Moffat K."/>
            <person name="Hill J."/>
            <person name="Bera J."/>
            <person name="Fadrosh D."/>
            <person name="Jin S."/>
            <person name="Johri S."/>
            <person name="Kim M."/>
            <person name="Overton L."/>
            <person name="Reardon M."/>
            <person name="Tsitrin T."/>
            <person name="Vuong H."/>
            <person name="Weaver B."/>
            <person name="Ciecko A."/>
            <person name="Tallon L."/>
            <person name="Jackson J."/>
            <person name="Pai G."/>
            <person name="Aken S.V."/>
            <person name="Utterback T."/>
            <person name="Reidmuller S."/>
            <person name="Feldblyum T."/>
            <person name="Hsiao J."/>
            <person name="Zismann V."/>
            <person name="Iobst S."/>
            <person name="de Vazeille A.R."/>
            <person name="Buell C.R."/>
            <person name="Ying K."/>
            <person name="Li Y."/>
            <person name="Lu T."/>
            <person name="Huang Y."/>
            <person name="Zhao Q."/>
            <person name="Feng Q."/>
            <person name="Zhang L."/>
            <person name="Zhu J."/>
            <person name="Weng Q."/>
            <person name="Mu J."/>
            <person name="Lu Y."/>
            <person name="Fan D."/>
            <person name="Liu Y."/>
            <person name="Guan J."/>
            <person name="Zhang Y."/>
            <person name="Yu S."/>
            <person name="Liu X."/>
            <person name="Zhang Y."/>
            <person name="Hong G."/>
            <person name="Han B."/>
            <person name="Choisne N."/>
            <person name="Demange N."/>
            <person name="Orjeda G."/>
            <person name="Samain S."/>
            <person name="Cattolico L."/>
            <person name="Pelletier E."/>
            <person name="Couloux A."/>
            <person name="Segurens B."/>
            <person name="Wincker P."/>
            <person name="D'Hont A."/>
            <person name="Scarpelli C."/>
            <person name="Weissenbach J."/>
            <person name="Salanoubat M."/>
            <person name="Quetier F."/>
            <person name="Yu Y."/>
            <person name="Kim H.R."/>
            <person name="Rambo T."/>
            <person name="Currie J."/>
            <person name="Collura K."/>
            <person name="Luo M."/>
            <person name="Yang T."/>
            <person name="Ammiraju J.S.S."/>
            <person name="Engler F."/>
            <person name="Soderlund C."/>
            <person name="Wing R.A."/>
            <person name="Palmer L.E."/>
            <person name="de la Bastide M."/>
            <person name="Spiegel L."/>
            <person name="Nascimento L."/>
            <person name="Zutavern T."/>
            <person name="O'Shaughnessy A."/>
            <person name="Dike S."/>
            <person name="Dedhia N."/>
            <person name="Preston R."/>
            <person name="Balija V."/>
            <person name="McCombie W.R."/>
            <person name="Chow T."/>
            <person name="Chen H."/>
            <person name="Chung M."/>
            <person name="Chen C."/>
            <person name="Shaw J."/>
            <person name="Wu H."/>
            <person name="Hsiao K."/>
            <person name="Chao Y."/>
            <person name="Chu M."/>
            <person name="Cheng C."/>
            <person name="Hour A."/>
            <person name="Lee P."/>
            <person name="Lin S."/>
            <person name="Lin Y."/>
            <person name="Liou J."/>
            <person name="Liu S."/>
            <person name="Hsing Y."/>
            <person name="Raghuvanshi S."/>
            <person name="Mohanty A."/>
            <person name="Bharti A.K."/>
            <person name="Gaur A."/>
            <person name="Gupta V."/>
            <person name="Kumar D."/>
            <person name="Ravi V."/>
            <person name="Vij S."/>
            <person name="Kapur A."/>
            <person name="Khurana P."/>
            <person name="Khurana P."/>
            <person name="Khurana J.P."/>
            <person name="Tyagi A.K."/>
            <person name="Gaikwad K."/>
            <person name="Singh A."/>
            <person name="Dalal V."/>
            <person name="Srivastava S."/>
            <person name="Dixit A."/>
            <person name="Pal A.K."/>
            <person name="Ghazi I.A."/>
            <person name="Yadav M."/>
            <person name="Pandit A."/>
            <person name="Bhargava A."/>
            <person name="Sureshbabu K."/>
            <person name="Batra K."/>
            <person name="Sharma T.R."/>
            <person name="Mohapatra T."/>
            <person name="Singh N.K."/>
            <person name="Messing J."/>
            <person name="Nelson A.B."/>
            <person name="Fuks G."/>
            <person name="Kavchok S."/>
            <person name="Keizer G."/>
            <person name="Linton E."/>
            <person name="Llaca V."/>
            <person name="Song R."/>
            <person name="Tanyolac B."/>
            <person name="Young S."/>
            <person name="Ho-Il K."/>
            <person name="Hahn J.H."/>
            <person name="Sangsakoo G."/>
            <person name="Vanavichit A."/>
            <person name="de Mattos Luiz.A.T."/>
            <person name="Zimmer P.D."/>
            <person name="Malone G."/>
            <person name="Dellagostin O."/>
            <person name="de Oliveira A.C."/>
            <person name="Bevan M."/>
            <person name="Bancroft I."/>
            <person name="Minx P."/>
            <person name="Cordum H."/>
            <person name="Wilson R."/>
            <person name="Cheng Z."/>
            <person name="Jin W."/>
            <person name="Jiang J."/>
            <person name="Leong S.A."/>
            <person name="Iwama H."/>
            <person name="Gojobori T."/>
            <person name="Itoh T."/>
            <person name="Niimura Y."/>
            <person name="Fujii Y."/>
            <person name="Habara T."/>
            <person name="Sakai H."/>
            <person name="Sato Y."/>
            <person name="Wilson G."/>
            <person name="Kumar K."/>
            <person name="McCouch S."/>
            <person name="Juretic N."/>
            <person name="Hoen D."/>
            <person name="Wright S."/>
            <person name="Bruskiewich R."/>
            <person name="Bureau T."/>
            <person name="Miyao A."/>
            <person name="Hirochika H."/>
            <person name="Nishikawa T."/>
            <person name="Kadowaki K."/>
            <person name="Sugiura M."/>
            <person name="Burr B."/>
            <person name="Sasaki T."/>
        </authorList>
    </citation>
    <scope>NUCLEOTIDE SEQUENCE [LARGE SCALE GENOMIC DNA]</scope>
    <source>
        <strain evidence="3">cv. Nipponbare</strain>
    </source>
</reference>
<dbReference type="PaxDb" id="39947-A0A0P0Y2U1"/>
<dbReference type="Proteomes" id="UP000059680">
    <property type="component" value="Chromosome 11"/>
</dbReference>
<name>A0A0P0Y2U1_ORYSJ</name>
<reference evidence="2 3" key="2">
    <citation type="journal article" date="2013" name="Plant Cell Physiol.">
        <title>Rice Annotation Project Database (RAP-DB): an integrative and interactive database for rice genomics.</title>
        <authorList>
            <person name="Sakai H."/>
            <person name="Lee S.S."/>
            <person name="Tanaka T."/>
            <person name="Numa H."/>
            <person name="Kim J."/>
            <person name="Kawahara Y."/>
            <person name="Wakimoto H."/>
            <person name="Yang C.C."/>
            <person name="Iwamoto M."/>
            <person name="Abe T."/>
            <person name="Yamada Y."/>
            <person name="Muto A."/>
            <person name="Inokuchi H."/>
            <person name="Ikemura T."/>
            <person name="Matsumoto T."/>
            <person name="Sasaki T."/>
            <person name="Itoh T."/>
        </authorList>
    </citation>
    <scope>NUCLEOTIDE SEQUENCE [LARGE SCALE GENOMIC DNA]</scope>
    <source>
        <strain evidence="3">cv. Nipponbare</strain>
    </source>
</reference>
<dbReference type="AlphaFoldDB" id="A0A0P0Y2U1"/>
<protein>
    <submittedName>
        <fullName evidence="2">Os11g0530000 protein</fullName>
    </submittedName>
</protein>
<dbReference type="InParanoid" id="A0A0P0Y2U1"/>
<reference evidence="2 3" key="3">
    <citation type="journal article" date="2013" name="Rice">
        <title>Improvement of the Oryza sativa Nipponbare reference genome using next generation sequence and optical map data.</title>
        <authorList>
            <person name="Kawahara Y."/>
            <person name="de la Bastide M."/>
            <person name="Hamilton J.P."/>
            <person name="Kanamori H."/>
            <person name="McCombie W.R."/>
            <person name="Ouyang S."/>
            <person name="Schwartz D.C."/>
            <person name="Tanaka T."/>
            <person name="Wu J."/>
            <person name="Zhou S."/>
            <person name="Childs K.L."/>
            <person name="Davidson R.M."/>
            <person name="Lin H."/>
            <person name="Quesada-Ocampo L."/>
            <person name="Vaillancourt B."/>
            <person name="Sakai H."/>
            <person name="Lee S.S."/>
            <person name="Kim J."/>
            <person name="Numa H."/>
            <person name="Itoh T."/>
            <person name="Buell C.R."/>
            <person name="Matsumoto T."/>
        </authorList>
    </citation>
    <scope>NUCLEOTIDE SEQUENCE [LARGE SCALE GENOMIC DNA]</scope>
    <source>
        <strain evidence="3">cv. Nipponbare</strain>
    </source>
</reference>
<evidence type="ECO:0000313" key="2">
    <source>
        <dbReference type="EMBL" id="BAT14277.1"/>
    </source>
</evidence>
<dbReference type="EMBL" id="AP014967">
    <property type="protein sequence ID" value="BAT14277.1"/>
    <property type="molecule type" value="Genomic_DNA"/>
</dbReference>